<keyword evidence="3" id="KW-1185">Reference proteome</keyword>
<sequence>MESACGGGKGGTVVVDSAVERATPADRLLDFWVAMAALAGLLLCGAATILAVQSEAWVSAALFAQPTLLCVLIVAANIAVEAIMATTAVFGALAVPLRAIAPVRRRVDRPRNQSRP</sequence>
<dbReference type="EMBL" id="QQBC01000009">
    <property type="protein sequence ID" value="RDI64026.1"/>
    <property type="molecule type" value="Genomic_DNA"/>
</dbReference>
<organism evidence="2 3">
    <name type="scientific">Nocardia pseudobrasiliensis</name>
    <dbReference type="NCBI Taxonomy" id="45979"/>
    <lineage>
        <taxon>Bacteria</taxon>
        <taxon>Bacillati</taxon>
        <taxon>Actinomycetota</taxon>
        <taxon>Actinomycetes</taxon>
        <taxon>Mycobacteriales</taxon>
        <taxon>Nocardiaceae</taxon>
        <taxon>Nocardia</taxon>
    </lineage>
</organism>
<reference evidence="2 3" key="1">
    <citation type="submission" date="2018-07" db="EMBL/GenBank/DDBJ databases">
        <title>Genomic Encyclopedia of Type Strains, Phase IV (KMG-IV): sequencing the most valuable type-strain genomes for metagenomic binning, comparative biology and taxonomic classification.</title>
        <authorList>
            <person name="Goeker M."/>
        </authorList>
    </citation>
    <scope>NUCLEOTIDE SEQUENCE [LARGE SCALE GENOMIC DNA]</scope>
    <source>
        <strain evidence="2 3">DSM 44290</strain>
    </source>
</reference>
<dbReference type="AlphaFoldDB" id="A0A370HZU4"/>
<proteinExistence type="predicted"/>
<evidence type="ECO:0000313" key="3">
    <source>
        <dbReference type="Proteomes" id="UP000254869"/>
    </source>
</evidence>
<feature type="transmembrane region" description="Helical" evidence="1">
    <location>
        <begin position="31"/>
        <end position="50"/>
    </location>
</feature>
<gene>
    <name evidence="2" type="ORF">DFR76_109366</name>
</gene>
<feature type="transmembrane region" description="Helical" evidence="1">
    <location>
        <begin position="82"/>
        <end position="101"/>
    </location>
</feature>
<keyword evidence="1" id="KW-0472">Membrane</keyword>
<comment type="caution">
    <text evidence="2">The sequence shown here is derived from an EMBL/GenBank/DDBJ whole genome shotgun (WGS) entry which is preliminary data.</text>
</comment>
<dbReference type="RefSeq" id="WP_067998896.1">
    <property type="nucleotide sequence ID" value="NZ_QQBC01000009.1"/>
</dbReference>
<accession>A0A370HZU4</accession>
<keyword evidence="1" id="KW-0812">Transmembrane</keyword>
<dbReference type="STRING" id="1210086.GCA_001613105_03515"/>
<dbReference type="Proteomes" id="UP000254869">
    <property type="component" value="Unassembled WGS sequence"/>
</dbReference>
<protein>
    <submittedName>
        <fullName evidence="2">Uncharacterized protein</fullName>
    </submittedName>
</protein>
<evidence type="ECO:0000256" key="1">
    <source>
        <dbReference type="SAM" id="Phobius"/>
    </source>
</evidence>
<evidence type="ECO:0000313" key="2">
    <source>
        <dbReference type="EMBL" id="RDI64026.1"/>
    </source>
</evidence>
<name>A0A370HZU4_9NOCA</name>
<keyword evidence="1" id="KW-1133">Transmembrane helix</keyword>